<comment type="subcellular location">
    <subcellularLocation>
        <location evidence="1">Membrane</location>
        <topology evidence="1">Multi-pass membrane protein</topology>
    </subcellularLocation>
</comment>
<dbReference type="InterPro" id="IPR026748">
    <property type="entry name" value="Clarin"/>
</dbReference>
<comment type="similarity">
    <text evidence="2">Belongs to the clarin family.</text>
</comment>
<evidence type="ECO:0000256" key="1">
    <source>
        <dbReference type="ARBA" id="ARBA00004141"/>
    </source>
</evidence>
<dbReference type="EMBL" id="JAODUO010000443">
    <property type="protein sequence ID" value="KAK2180424.1"/>
    <property type="molecule type" value="Genomic_DNA"/>
</dbReference>
<evidence type="ECO:0000256" key="2">
    <source>
        <dbReference type="ARBA" id="ARBA00005787"/>
    </source>
</evidence>
<feature type="transmembrane region" description="Helical" evidence="6">
    <location>
        <begin position="7"/>
        <end position="28"/>
    </location>
</feature>
<evidence type="ECO:0000313" key="7">
    <source>
        <dbReference type="EMBL" id="KAK2180424.1"/>
    </source>
</evidence>
<dbReference type="PANTHER" id="PTHR31548">
    <property type="entry name" value="CLARIN"/>
    <property type="match status" value="1"/>
</dbReference>
<dbReference type="GO" id="GO:0016020">
    <property type="term" value="C:membrane"/>
    <property type="evidence" value="ECO:0007669"/>
    <property type="project" value="UniProtKB-SubCell"/>
</dbReference>
<protein>
    <recommendedName>
        <fullName evidence="9">Clarin-3</fullName>
    </recommendedName>
</protein>
<dbReference type="Proteomes" id="UP001209878">
    <property type="component" value="Unassembled WGS sequence"/>
</dbReference>
<dbReference type="Pfam" id="PF25807">
    <property type="entry name" value="Clarin-2"/>
    <property type="match status" value="1"/>
</dbReference>
<feature type="transmembrane region" description="Helical" evidence="6">
    <location>
        <begin position="143"/>
        <end position="167"/>
    </location>
</feature>
<accession>A0AAD9KZ97</accession>
<comment type="caution">
    <text evidence="7">The sequence shown here is derived from an EMBL/GenBank/DDBJ whole genome shotgun (WGS) entry which is preliminary data.</text>
</comment>
<keyword evidence="5 6" id="KW-0472">Membrane</keyword>
<evidence type="ECO:0000256" key="6">
    <source>
        <dbReference type="SAM" id="Phobius"/>
    </source>
</evidence>
<evidence type="ECO:0000256" key="3">
    <source>
        <dbReference type="ARBA" id="ARBA00022692"/>
    </source>
</evidence>
<keyword evidence="3 6" id="KW-0812">Transmembrane</keyword>
<name>A0AAD9KZ97_RIDPI</name>
<dbReference type="PANTHER" id="PTHR31548:SF1">
    <property type="entry name" value="LD47387P"/>
    <property type="match status" value="1"/>
</dbReference>
<dbReference type="Gene3D" id="1.20.140.150">
    <property type="match status" value="1"/>
</dbReference>
<gene>
    <name evidence="7" type="ORF">NP493_443g01024</name>
</gene>
<dbReference type="GO" id="GO:0007605">
    <property type="term" value="P:sensory perception of sound"/>
    <property type="evidence" value="ECO:0007669"/>
    <property type="project" value="UniProtKB-ARBA"/>
</dbReference>
<keyword evidence="8" id="KW-1185">Reference proteome</keyword>
<evidence type="ECO:0000256" key="5">
    <source>
        <dbReference type="ARBA" id="ARBA00023136"/>
    </source>
</evidence>
<evidence type="ECO:0000313" key="8">
    <source>
        <dbReference type="Proteomes" id="UP001209878"/>
    </source>
</evidence>
<proteinExistence type="inferred from homology"/>
<evidence type="ECO:0000256" key="4">
    <source>
        <dbReference type="ARBA" id="ARBA00022989"/>
    </source>
</evidence>
<feature type="transmembrane region" description="Helical" evidence="6">
    <location>
        <begin position="101"/>
        <end position="131"/>
    </location>
</feature>
<feature type="transmembrane region" description="Helical" evidence="6">
    <location>
        <begin position="194"/>
        <end position="218"/>
    </location>
</feature>
<sequence>MERRKRWTFLLMFIVSAISVISLSASLATDYWVVAYPRRRVDRDTESSAINVTGGDLDTKFRGYIHFGLFHGYKSLDHGLGVRQGEISTTSEVMTQHLFNYALWISIILFVAVAIALNLIGCFFAVLNATLVPVETLAGPLGLYLWNAMAGLLSLLAVVMCVALYFLEIKKNVLSREDREVYHWTSTNLTLLHFSFYGVVFASVLSVINTLIVSVAAARCPLSWRKHSAGNDKVLDGVMMY</sequence>
<evidence type="ECO:0008006" key="9">
    <source>
        <dbReference type="Google" id="ProtNLM"/>
    </source>
</evidence>
<organism evidence="7 8">
    <name type="scientific">Ridgeia piscesae</name>
    <name type="common">Tubeworm</name>
    <dbReference type="NCBI Taxonomy" id="27915"/>
    <lineage>
        <taxon>Eukaryota</taxon>
        <taxon>Metazoa</taxon>
        <taxon>Spiralia</taxon>
        <taxon>Lophotrochozoa</taxon>
        <taxon>Annelida</taxon>
        <taxon>Polychaeta</taxon>
        <taxon>Sedentaria</taxon>
        <taxon>Canalipalpata</taxon>
        <taxon>Sabellida</taxon>
        <taxon>Siboglinidae</taxon>
        <taxon>Ridgeia</taxon>
    </lineage>
</organism>
<reference evidence="7" key="1">
    <citation type="journal article" date="2023" name="Mol. Biol. Evol.">
        <title>Third-Generation Sequencing Reveals the Adaptive Role of the Epigenome in Three Deep-Sea Polychaetes.</title>
        <authorList>
            <person name="Perez M."/>
            <person name="Aroh O."/>
            <person name="Sun Y."/>
            <person name="Lan Y."/>
            <person name="Juniper S.K."/>
            <person name="Young C.R."/>
            <person name="Angers B."/>
            <person name="Qian P.Y."/>
        </authorList>
    </citation>
    <scope>NUCLEOTIDE SEQUENCE</scope>
    <source>
        <strain evidence="7">R07B-5</strain>
    </source>
</reference>
<dbReference type="AlphaFoldDB" id="A0AAD9KZ97"/>
<keyword evidence="4 6" id="KW-1133">Transmembrane helix</keyword>